<sequence length="316" mass="34232">MSLADRQTSSDVMMIRPVAFAGNPQTRASNAFQQVDSGTEDAANQAAALREFDGLAAALEKAGVTVHRFDDTPEPHTPDSIFPNNWVSFHADGTVVLYPMLAENRRLERRLDLIEALSAKHGFHASRVIDLTRHEQTGRYLEGTGSLVLDRIHRVAYACVSPRTDLDVLGDFAQQLDYDIVAFEAHDASGKAIYHTNVLMSVGERFAAVCLSAIREDERDGVLSQLRGTGRAVVDLTLEQMNSFAGNMLELGSSLTGSVVAMSQQALDALTAEQRATLESSSGPIVAASIPTIEKLGGGSVRCMLAELHLPKKKRI</sequence>
<dbReference type="InterPro" id="IPR014541">
    <property type="entry name" value="Amdntrnsf_FN0238"/>
</dbReference>
<organism evidence="1 2">
    <name type="scientific">Steroidobacter agaridevorans</name>
    <dbReference type="NCBI Taxonomy" id="2695856"/>
    <lineage>
        <taxon>Bacteria</taxon>
        <taxon>Pseudomonadati</taxon>
        <taxon>Pseudomonadota</taxon>
        <taxon>Gammaproteobacteria</taxon>
        <taxon>Steroidobacterales</taxon>
        <taxon>Steroidobacteraceae</taxon>
        <taxon>Steroidobacter</taxon>
    </lineage>
</organism>
<proteinExistence type="predicted"/>
<dbReference type="Gene3D" id="3.75.10.10">
    <property type="entry name" value="L-arginine/glycine Amidinotransferase, Chain A"/>
    <property type="match status" value="1"/>
</dbReference>
<comment type="caution">
    <text evidence="1">The sequence shown here is derived from an EMBL/GenBank/DDBJ whole genome shotgun (WGS) entry which is preliminary data.</text>
</comment>
<accession>A0A829YM23</accession>
<evidence type="ECO:0000313" key="1">
    <source>
        <dbReference type="EMBL" id="GFE83931.1"/>
    </source>
</evidence>
<name>A0A829YM23_9GAMM</name>
<dbReference type="RefSeq" id="WP_202624914.1">
    <property type="nucleotide sequence ID" value="NZ_BLJN01000007.1"/>
</dbReference>
<dbReference type="PIRSF" id="PIRSF028188">
    <property type="entry name" value="Amdntrnsf_FN0238"/>
    <property type="match status" value="1"/>
</dbReference>
<dbReference type="Proteomes" id="UP000445000">
    <property type="component" value="Unassembled WGS sequence"/>
</dbReference>
<gene>
    <name evidence="1" type="ORF">GCM10011487_59310</name>
</gene>
<keyword evidence="2" id="KW-1185">Reference proteome</keyword>
<reference evidence="2" key="1">
    <citation type="submission" date="2020-01" db="EMBL/GenBank/DDBJ databases">
        <title>'Steroidobacter agaridevorans' sp. nov., agar-degrading bacteria isolated from rhizosphere soils.</title>
        <authorList>
            <person name="Ikenaga M."/>
            <person name="Kataoka M."/>
            <person name="Murouchi A."/>
            <person name="Katsuragi S."/>
            <person name="Sakai M."/>
        </authorList>
    </citation>
    <scope>NUCLEOTIDE SEQUENCE [LARGE SCALE GENOMIC DNA]</scope>
    <source>
        <strain evidence="2">YU21-B</strain>
    </source>
</reference>
<dbReference type="NCBIfam" id="NF046062">
    <property type="entry name" value="citrull_CtlX"/>
    <property type="match status" value="1"/>
</dbReference>
<evidence type="ECO:0008006" key="3">
    <source>
        <dbReference type="Google" id="ProtNLM"/>
    </source>
</evidence>
<dbReference type="AlphaFoldDB" id="A0A829YM23"/>
<protein>
    <recommendedName>
        <fullName evidence="3">Amidinotransferase</fullName>
    </recommendedName>
</protein>
<dbReference type="Pfam" id="PF19420">
    <property type="entry name" value="DDAH_eukar"/>
    <property type="match status" value="1"/>
</dbReference>
<dbReference type="PANTHER" id="PTHR43224:SF1">
    <property type="entry name" value="AMIDINOTRANSFERASE"/>
    <property type="match status" value="1"/>
</dbReference>
<evidence type="ECO:0000313" key="2">
    <source>
        <dbReference type="Proteomes" id="UP000445000"/>
    </source>
</evidence>
<dbReference type="PANTHER" id="PTHR43224">
    <property type="entry name" value="AMIDINOTRANSFERASE"/>
    <property type="match status" value="1"/>
</dbReference>
<dbReference type="SUPFAM" id="SSF55909">
    <property type="entry name" value="Pentein"/>
    <property type="match status" value="1"/>
</dbReference>
<dbReference type="EMBL" id="BLJN01000007">
    <property type="protein sequence ID" value="GFE83931.1"/>
    <property type="molecule type" value="Genomic_DNA"/>
</dbReference>